<feature type="compositionally biased region" description="Basic and acidic residues" evidence="4">
    <location>
        <begin position="61"/>
        <end position="77"/>
    </location>
</feature>
<evidence type="ECO:0000256" key="3">
    <source>
        <dbReference type="PROSITE-ProRule" id="PRU00221"/>
    </source>
</evidence>
<evidence type="ECO:0000256" key="4">
    <source>
        <dbReference type="SAM" id="MobiDB-lite"/>
    </source>
</evidence>
<dbReference type="SUPFAM" id="SSF50978">
    <property type="entry name" value="WD40 repeat-like"/>
    <property type="match status" value="1"/>
</dbReference>
<dbReference type="InterPro" id="IPR020472">
    <property type="entry name" value="WD40_PAC1"/>
</dbReference>
<keyword evidence="2" id="KW-0677">Repeat</keyword>
<dbReference type="PANTHER" id="PTHR19848">
    <property type="entry name" value="WD40 REPEAT PROTEIN"/>
    <property type="match status" value="1"/>
</dbReference>
<evidence type="ECO:0000313" key="6">
    <source>
        <dbReference type="Proteomes" id="UP000030750"/>
    </source>
</evidence>
<gene>
    <name evidence="5" type="ORF">EBH_0031400</name>
</gene>
<dbReference type="SMART" id="SM00320">
    <property type="entry name" value="WD40"/>
    <property type="match status" value="3"/>
</dbReference>
<name>U6LV45_9EIME</name>
<feature type="region of interest" description="Disordered" evidence="4">
    <location>
        <begin position="273"/>
        <end position="341"/>
    </location>
</feature>
<reference evidence="5" key="2">
    <citation type="submission" date="2013-10" db="EMBL/GenBank/DDBJ databases">
        <authorList>
            <person name="Aslett M."/>
        </authorList>
    </citation>
    <scope>NUCLEOTIDE SEQUENCE [LARGE SCALE GENOMIC DNA]</scope>
    <source>
        <strain evidence="5">Houghton</strain>
    </source>
</reference>
<dbReference type="EMBL" id="HG714298">
    <property type="protein sequence ID" value="CDJ54227.1"/>
    <property type="molecule type" value="Genomic_DNA"/>
</dbReference>
<dbReference type="VEuPathDB" id="ToxoDB:EBH_0031400"/>
<keyword evidence="6" id="KW-1185">Reference proteome</keyword>
<dbReference type="InterPro" id="IPR015943">
    <property type="entry name" value="WD40/YVTN_repeat-like_dom_sf"/>
</dbReference>
<evidence type="ECO:0000313" key="5">
    <source>
        <dbReference type="EMBL" id="CDJ54227.1"/>
    </source>
</evidence>
<proteinExistence type="predicted"/>
<feature type="compositionally biased region" description="Low complexity" evidence="4">
    <location>
        <begin position="294"/>
        <end position="311"/>
    </location>
</feature>
<dbReference type="PROSITE" id="PS50294">
    <property type="entry name" value="WD_REPEATS_REGION"/>
    <property type="match status" value="1"/>
</dbReference>
<reference evidence="5" key="1">
    <citation type="submission" date="2013-10" db="EMBL/GenBank/DDBJ databases">
        <title>Genomic analysis of the causative agents of coccidiosis in chickens.</title>
        <authorList>
            <person name="Reid A.J."/>
            <person name="Blake D."/>
            <person name="Billington K."/>
            <person name="Browne H."/>
            <person name="Dunn M."/>
            <person name="Hung S."/>
            <person name="Kawahara F."/>
            <person name="Miranda-Saavedra D."/>
            <person name="Mourier T."/>
            <person name="Nagra H."/>
            <person name="Otto T.D."/>
            <person name="Rawlings N."/>
            <person name="Sanchez A."/>
            <person name="Sanders M."/>
            <person name="Subramaniam C."/>
            <person name="Tay Y."/>
            <person name="Dear P."/>
            <person name="Doerig C."/>
            <person name="Gruber A."/>
            <person name="Parkinson J."/>
            <person name="Shirley M."/>
            <person name="Wan K.L."/>
            <person name="Berriman M."/>
            <person name="Tomley F."/>
            <person name="Pain A."/>
        </authorList>
    </citation>
    <scope>NUCLEOTIDE SEQUENCE [LARGE SCALE GENOMIC DNA]</scope>
    <source>
        <strain evidence="5">Houghton</strain>
    </source>
</reference>
<organism evidence="5 6">
    <name type="scientific">Eimeria brunetti</name>
    <dbReference type="NCBI Taxonomy" id="51314"/>
    <lineage>
        <taxon>Eukaryota</taxon>
        <taxon>Sar</taxon>
        <taxon>Alveolata</taxon>
        <taxon>Apicomplexa</taxon>
        <taxon>Conoidasida</taxon>
        <taxon>Coccidia</taxon>
        <taxon>Eucoccidiorida</taxon>
        <taxon>Eimeriorina</taxon>
        <taxon>Eimeriidae</taxon>
        <taxon>Eimeria</taxon>
    </lineage>
</organism>
<evidence type="ECO:0000256" key="2">
    <source>
        <dbReference type="ARBA" id="ARBA00022737"/>
    </source>
</evidence>
<dbReference type="InterPro" id="IPR001680">
    <property type="entry name" value="WD40_rpt"/>
</dbReference>
<accession>U6LV45</accession>
<protein>
    <submittedName>
        <fullName evidence="5">Uncharacterized protein</fullName>
    </submittedName>
</protein>
<evidence type="ECO:0000256" key="1">
    <source>
        <dbReference type="ARBA" id="ARBA00022574"/>
    </source>
</evidence>
<dbReference type="PRINTS" id="PR00320">
    <property type="entry name" value="GPROTEINBRPT"/>
</dbReference>
<feature type="compositionally biased region" description="Low complexity" evidence="4">
    <location>
        <begin position="22"/>
        <end position="43"/>
    </location>
</feature>
<dbReference type="AlphaFoldDB" id="U6LV45"/>
<dbReference type="Pfam" id="PF00400">
    <property type="entry name" value="WD40"/>
    <property type="match status" value="2"/>
</dbReference>
<dbReference type="PROSITE" id="PS50082">
    <property type="entry name" value="WD_REPEATS_2"/>
    <property type="match status" value="2"/>
</dbReference>
<feature type="compositionally biased region" description="Polar residues" evidence="4">
    <location>
        <begin position="275"/>
        <end position="285"/>
    </location>
</feature>
<feature type="repeat" description="WD" evidence="3">
    <location>
        <begin position="605"/>
        <end position="629"/>
    </location>
</feature>
<dbReference type="PANTHER" id="PTHR19848:SF8">
    <property type="entry name" value="F-BOX AND WD REPEAT DOMAIN CONTAINING 7"/>
    <property type="match status" value="1"/>
</dbReference>
<feature type="repeat" description="WD" evidence="3">
    <location>
        <begin position="675"/>
        <end position="709"/>
    </location>
</feature>
<keyword evidence="1 3" id="KW-0853">WD repeat</keyword>
<dbReference type="OrthoDB" id="347441at2759"/>
<dbReference type="Gene3D" id="2.130.10.10">
    <property type="entry name" value="YVTN repeat-like/Quinoprotein amine dehydrogenase"/>
    <property type="match status" value="1"/>
</dbReference>
<dbReference type="Proteomes" id="UP000030750">
    <property type="component" value="Unassembled WGS sequence"/>
</dbReference>
<dbReference type="InterPro" id="IPR036322">
    <property type="entry name" value="WD40_repeat_dom_sf"/>
</dbReference>
<sequence>MPLARSSKPSNRAGRRCRRRTSSISSSSRSPARSSSSSSSCSGSRGGSGSHSTGPSCGEPGDSKKNGSKVQCRERHGGPPSGVSGAPLPAKSRWPPRPSPPQPSRCLDALLQENILVAVLPFLEAADATRLGACCTDLHAALTAPRVQPLWRRWFETSGFVWWPYGGACGSSCSLQIDKDGFVLQQKQQQQRQGQQQLQLQLAEAEGRPGTGYRQFSHEGWCCQFLWNARSLQNWKSGTCAFAALHTDSPKLFMVSIHPKGVYASRAEAAPLSPTAAQQMQQSVESPAPDTPRQASQQHRQQHQQQPQKQHQLLDNADAASTSRMETEPLPHPSVHFALGAEGGPQSLSRLSLPTLQPAAYPLWLLSNLNWRVSSAAAAAAAEAAAEQRRAGHVMLPLHQQQLQLLREPEAQGIYGERAERQQRQLLHQQQQVRCGKYVVAGRRELAQLAIEGQLVHRLILNFIFSQNPSRVFGFDRWHREFFVWTIAHAVDGEPLETSAIVNAHTDGILGLDVTETYNSLKVLSGSRDETVSLYSVDPLLRLATFTGHQAEVSAVCWLRNGEASPSGQQCRGDKVAPGVYAAPDVYTAPGVYTAKDVYTDEEIQLFASGAYDGTIKIWDARQADPKSLSASAAAGWFDKRYPAAADASSAAPAMVNVVDSCVTLGASAGNGLTLLEHQNRITRLATAWDGRMLLSGDSEGVVKLWDLRKCADSILTAKYNGAILDLHANRAFCVVRVQGSSNILKIGPMLSSPRA</sequence>
<feature type="region of interest" description="Disordered" evidence="4">
    <location>
        <begin position="1"/>
        <end position="105"/>
    </location>
</feature>